<dbReference type="InterPro" id="IPR005135">
    <property type="entry name" value="Endo/exonuclease/phosphatase"/>
</dbReference>
<dbReference type="AlphaFoldDB" id="A0A6G0VQX7"/>
<dbReference type="SUPFAM" id="SSF56219">
    <property type="entry name" value="DNase I-like"/>
    <property type="match status" value="1"/>
</dbReference>
<protein>
    <submittedName>
        <fullName evidence="2">Reverse transcriptase domain-containing protein</fullName>
    </submittedName>
</protein>
<name>A0A6G0VQX7_APHCR</name>
<keyword evidence="2" id="KW-0548">Nucleotidyltransferase</keyword>
<dbReference type="PANTHER" id="PTHR33395:SF22">
    <property type="entry name" value="REVERSE TRANSCRIPTASE DOMAIN-CONTAINING PROTEIN"/>
    <property type="match status" value="1"/>
</dbReference>
<dbReference type="InterPro" id="IPR036691">
    <property type="entry name" value="Endo/exonu/phosph_ase_sf"/>
</dbReference>
<reference evidence="2 3" key="1">
    <citation type="submission" date="2019-08" db="EMBL/GenBank/DDBJ databases">
        <title>Whole genome of Aphis craccivora.</title>
        <authorList>
            <person name="Voronova N.V."/>
            <person name="Shulinski R.S."/>
            <person name="Bandarenka Y.V."/>
            <person name="Zhorov D.G."/>
            <person name="Warner D."/>
        </authorList>
    </citation>
    <scope>NUCLEOTIDE SEQUENCE [LARGE SCALE GENOMIC DNA]</scope>
    <source>
        <strain evidence="2">180601</strain>
        <tissue evidence="2">Whole Body</tissue>
    </source>
</reference>
<sequence length="400" mass="46182">NIFRYDRDHHSSKYKRGGGVALCILKKFPAIRLNTPILCLEHLIVEVKLNHKSKIVLVVCYIPPSSLLSSYVSFINSLEWLQSTLPTNYKILIMGDFNLPLVTFSSDNNGLHINGGTSERSDVLFDFFSENGFLQYNLIKNHVNSQLDLIFSNITNTIVSGCHEELVPIDVYHPVLEISCEYETTPVSHRDKSFKYNFKRADFNLIIKVLFNCDWSNVYNSHCIDFATNEFYRILSDVIYNYVPKYTFSKQIYPNWFSPDLRRTLNKKLAAHRKYKASKLHSDYVIFSNFRKQCKQLINKCNSDHIINTQKNLISNPKYFWNYVNMSRNNSDIPVSVHLSGKTFNNHSEAANAFSDWFASVYEKPISFNDSTLSNIIDCVNVSMLDISVSESDVPPTNFM</sequence>
<dbReference type="Gene3D" id="3.60.10.10">
    <property type="entry name" value="Endonuclease/exonuclease/phosphatase"/>
    <property type="match status" value="1"/>
</dbReference>
<dbReference type="OrthoDB" id="426210at2759"/>
<dbReference type="GO" id="GO:0003964">
    <property type="term" value="F:RNA-directed DNA polymerase activity"/>
    <property type="evidence" value="ECO:0007669"/>
    <property type="project" value="UniProtKB-KW"/>
</dbReference>
<keyword evidence="3" id="KW-1185">Reference proteome</keyword>
<evidence type="ECO:0000313" key="2">
    <source>
        <dbReference type="EMBL" id="KAF0705187.1"/>
    </source>
</evidence>
<dbReference type="PANTHER" id="PTHR33395">
    <property type="entry name" value="TRANSCRIPTASE, PUTATIVE-RELATED-RELATED"/>
    <property type="match status" value="1"/>
</dbReference>
<organism evidence="2 3">
    <name type="scientific">Aphis craccivora</name>
    <name type="common">Cowpea aphid</name>
    <dbReference type="NCBI Taxonomy" id="307492"/>
    <lineage>
        <taxon>Eukaryota</taxon>
        <taxon>Metazoa</taxon>
        <taxon>Ecdysozoa</taxon>
        <taxon>Arthropoda</taxon>
        <taxon>Hexapoda</taxon>
        <taxon>Insecta</taxon>
        <taxon>Pterygota</taxon>
        <taxon>Neoptera</taxon>
        <taxon>Paraneoptera</taxon>
        <taxon>Hemiptera</taxon>
        <taxon>Sternorrhyncha</taxon>
        <taxon>Aphidomorpha</taxon>
        <taxon>Aphidoidea</taxon>
        <taxon>Aphididae</taxon>
        <taxon>Aphidini</taxon>
        <taxon>Aphis</taxon>
        <taxon>Aphis</taxon>
    </lineage>
</organism>
<dbReference type="GO" id="GO:0007508">
    <property type="term" value="P:larval heart development"/>
    <property type="evidence" value="ECO:0007669"/>
    <property type="project" value="TreeGrafter"/>
</dbReference>
<feature type="non-terminal residue" evidence="2">
    <location>
        <position position="1"/>
    </location>
</feature>
<dbReference type="GO" id="GO:0031012">
    <property type="term" value="C:extracellular matrix"/>
    <property type="evidence" value="ECO:0007669"/>
    <property type="project" value="TreeGrafter"/>
</dbReference>
<keyword evidence="2" id="KW-0695">RNA-directed DNA polymerase</keyword>
<keyword evidence="2" id="KW-0808">Transferase</keyword>
<dbReference type="Proteomes" id="UP000478052">
    <property type="component" value="Unassembled WGS sequence"/>
</dbReference>
<comment type="caution">
    <text evidence="2">The sequence shown here is derived from an EMBL/GenBank/DDBJ whole genome shotgun (WGS) entry which is preliminary data.</text>
</comment>
<gene>
    <name evidence="2" type="ORF">FWK35_00037210</name>
</gene>
<evidence type="ECO:0000313" key="3">
    <source>
        <dbReference type="Proteomes" id="UP000478052"/>
    </source>
</evidence>
<accession>A0A6G0VQX7</accession>
<evidence type="ECO:0000259" key="1">
    <source>
        <dbReference type="Pfam" id="PF14529"/>
    </source>
</evidence>
<dbReference type="Pfam" id="PF14529">
    <property type="entry name" value="Exo_endo_phos_2"/>
    <property type="match status" value="1"/>
</dbReference>
<dbReference type="GO" id="GO:0061343">
    <property type="term" value="P:cell adhesion involved in heart morphogenesis"/>
    <property type="evidence" value="ECO:0007669"/>
    <property type="project" value="TreeGrafter"/>
</dbReference>
<feature type="domain" description="Endonuclease/exonuclease/phosphatase" evidence="1">
    <location>
        <begin position="56"/>
        <end position="154"/>
    </location>
</feature>
<proteinExistence type="predicted"/>
<dbReference type="EMBL" id="VUJU01013319">
    <property type="protein sequence ID" value="KAF0705187.1"/>
    <property type="molecule type" value="Genomic_DNA"/>
</dbReference>